<dbReference type="STRING" id="216432.CA2559_07635"/>
<feature type="transmembrane region" description="Helical" evidence="1">
    <location>
        <begin position="126"/>
        <end position="148"/>
    </location>
</feature>
<dbReference type="Proteomes" id="UP000002297">
    <property type="component" value="Chromosome"/>
</dbReference>
<feature type="transmembrane region" description="Helical" evidence="1">
    <location>
        <begin position="68"/>
        <end position="87"/>
    </location>
</feature>
<organism evidence="2 3">
    <name type="scientific">Croceibacter atlanticus (strain ATCC BAA-628 / JCM 21780 / CIP 108009 / IAM 15332 / KCTC 12090 / HTCC2559)</name>
    <dbReference type="NCBI Taxonomy" id="216432"/>
    <lineage>
        <taxon>Bacteria</taxon>
        <taxon>Pseudomonadati</taxon>
        <taxon>Bacteroidota</taxon>
        <taxon>Flavobacteriia</taxon>
        <taxon>Flavobacteriales</taxon>
        <taxon>Flavobacteriaceae</taxon>
        <taxon>Croceibacter</taxon>
    </lineage>
</organism>
<dbReference type="KEGG" id="cat:CA2559_07635"/>
<keyword evidence="1" id="KW-0472">Membrane</keyword>
<protein>
    <recommendedName>
        <fullName evidence="4">UbiA prenyltransferase family protein</fullName>
    </recommendedName>
</protein>
<proteinExistence type="predicted"/>
<feature type="transmembrane region" description="Helical" evidence="1">
    <location>
        <begin position="193"/>
        <end position="212"/>
    </location>
</feature>
<keyword evidence="1" id="KW-1133">Transmembrane helix</keyword>
<evidence type="ECO:0000313" key="2">
    <source>
        <dbReference type="EMBL" id="EAP88616.1"/>
    </source>
</evidence>
<sequence length="244" mass="27512">MNLDEVLQFNFLGFAFFATVTGYNFVKYAGIAKLHHMSLTESLRTIQIFSLVSFVILMYFTFIMPREVLLGIGCLGMLTLLYALPVFPKANSLRTIRGLKIFIIAIVWAGFAGILPSLYLDSTITHLAIIQTLQYAIFVLAIILPFEIRDVKYDASQLGTIPQRIGIKKTKVLGLALLALIILAEFFKSKLEIANLITLLIICLLAALFIVGSKKEQHKYYASFWVESLPIIWFGLAWVTTFLF</sequence>
<dbReference type="EMBL" id="CP002046">
    <property type="protein sequence ID" value="EAP88616.1"/>
    <property type="molecule type" value="Genomic_DNA"/>
</dbReference>
<reference evidence="2 3" key="1">
    <citation type="journal article" date="2010" name="J. Bacteriol.">
        <title>The complete genome sequence of Croceibacter atlanticus HTCC2559T.</title>
        <authorList>
            <person name="Oh H.M."/>
            <person name="Kang I."/>
            <person name="Ferriera S."/>
            <person name="Giovannoni S.J."/>
            <person name="Cho J.C."/>
        </authorList>
    </citation>
    <scope>NUCLEOTIDE SEQUENCE [LARGE SCALE GENOMIC DNA]</scope>
    <source>
        <strain evidence="3">ATCC BAA-628 / HTCC2559 / KCTC 12090</strain>
    </source>
</reference>
<feature type="transmembrane region" description="Helical" evidence="1">
    <location>
        <begin position="46"/>
        <end position="62"/>
    </location>
</feature>
<keyword evidence="3" id="KW-1185">Reference proteome</keyword>
<evidence type="ECO:0008006" key="4">
    <source>
        <dbReference type="Google" id="ProtNLM"/>
    </source>
</evidence>
<dbReference type="AlphaFoldDB" id="A3U8P9"/>
<evidence type="ECO:0000313" key="3">
    <source>
        <dbReference type="Proteomes" id="UP000002297"/>
    </source>
</evidence>
<gene>
    <name evidence="2" type="ordered locus">CA2559_07635</name>
</gene>
<feature type="transmembrane region" description="Helical" evidence="1">
    <location>
        <begin position="224"/>
        <end position="243"/>
    </location>
</feature>
<evidence type="ECO:0000256" key="1">
    <source>
        <dbReference type="SAM" id="Phobius"/>
    </source>
</evidence>
<dbReference type="eggNOG" id="COG0382">
    <property type="taxonomic scope" value="Bacteria"/>
</dbReference>
<feature type="transmembrane region" description="Helical" evidence="1">
    <location>
        <begin position="6"/>
        <end position="26"/>
    </location>
</feature>
<accession>A3U8P9</accession>
<feature type="transmembrane region" description="Helical" evidence="1">
    <location>
        <begin position="99"/>
        <end position="120"/>
    </location>
</feature>
<feature type="transmembrane region" description="Helical" evidence="1">
    <location>
        <begin position="169"/>
        <end position="187"/>
    </location>
</feature>
<keyword evidence="1" id="KW-0812">Transmembrane</keyword>
<dbReference type="HOGENOM" id="CLU_081813_1_0_10"/>
<name>A3U8P9_CROAH</name>